<dbReference type="Pfam" id="PF02518">
    <property type="entry name" value="HATPase_c"/>
    <property type="match status" value="1"/>
</dbReference>
<proteinExistence type="predicted"/>
<comment type="catalytic activity">
    <reaction evidence="1">
        <text>ATP + protein L-histidine = ADP + protein N-phospho-L-histidine.</text>
        <dbReference type="EC" id="2.7.13.3"/>
    </reaction>
</comment>
<dbReference type="InterPro" id="IPR011006">
    <property type="entry name" value="CheY-like_superfamily"/>
</dbReference>
<name>A0ABT5VN97_9BACT</name>
<dbReference type="SUPFAM" id="SSF63829">
    <property type="entry name" value="Calcium-dependent phosphotriesterase"/>
    <property type="match status" value="3"/>
</dbReference>
<dbReference type="InterPro" id="IPR004358">
    <property type="entry name" value="Sig_transdc_His_kin-like_C"/>
</dbReference>
<dbReference type="InterPro" id="IPR036890">
    <property type="entry name" value="HATPase_C_sf"/>
</dbReference>
<dbReference type="InterPro" id="IPR003594">
    <property type="entry name" value="HATPase_dom"/>
</dbReference>
<dbReference type="RefSeq" id="WP_275108070.1">
    <property type="nucleotide sequence ID" value="NZ_JAKJSC010000001.1"/>
</dbReference>
<protein>
    <recommendedName>
        <fullName evidence="2">histidine kinase</fullName>
        <ecNumber evidence="2">2.7.13.3</ecNumber>
    </recommendedName>
</protein>
<keyword evidence="8" id="KW-0472">Membrane</keyword>
<dbReference type="Gene3D" id="1.10.287.130">
    <property type="match status" value="1"/>
</dbReference>
<dbReference type="Pfam" id="PF12833">
    <property type="entry name" value="HTH_18"/>
    <property type="match status" value="1"/>
</dbReference>
<dbReference type="SUPFAM" id="SSF47384">
    <property type="entry name" value="Homodimeric domain of signal transducing histidine kinase"/>
    <property type="match status" value="1"/>
</dbReference>
<evidence type="ECO:0000259" key="10">
    <source>
        <dbReference type="PROSITE" id="PS50109"/>
    </source>
</evidence>
<feature type="transmembrane region" description="Helical" evidence="8">
    <location>
        <begin position="812"/>
        <end position="834"/>
    </location>
</feature>
<dbReference type="InterPro" id="IPR015943">
    <property type="entry name" value="WD40/YVTN_repeat-like_dom_sf"/>
</dbReference>
<dbReference type="SUPFAM" id="SSF55874">
    <property type="entry name" value="ATPase domain of HSP90 chaperone/DNA topoisomerase II/histidine kinase"/>
    <property type="match status" value="1"/>
</dbReference>
<dbReference type="SUPFAM" id="SSF46689">
    <property type="entry name" value="Homeodomain-like"/>
    <property type="match status" value="1"/>
</dbReference>
<evidence type="ECO:0000256" key="2">
    <source>
        <dbReference type="ARBA" id="ARBA00012438"/>
    </source>
</evidence>
<dbReference type="Pfam" id="PF00072">
    <property type="entry name" value="Response_reg"/>
    <property type="match status" value="1"/>
</dbReference>
<dbReference type="Pfam" id="PF07495">
    <property type="entry name" value="Y_Y_Y"/>
    <property type="match status" value="1"/>
</dbReference>
<keyword evidence="3 7" id="KW-0597">Phosphoprotein</keyword>
<dbReference type="CDD" id="cd00082">
    <property type="entry name" value="HisKA"/>
    <property type="match status" value="1"/>
</dbReference>
<dbReference type="PANTHER" id="PTHR43547:SF2">
    <property type="entry name" value="HYBRID SIGNAL TRANSDUCTION HISTIDINE KINASE C"/>
    <property type="match status" value="1"/>
</dbReference>
<dbReference type="Pfam" id="PF00512">
    <property type="entry name" value="HisKA"/>
    <property type="match status" value="1"/>
</dbReference>
<keyword evidence="5" id="KW-0238">DNA-binding</keyword>
<feature type="modified residue" description="4-aspartylphosphate" evidence="7">
    <location>
        <position position="1201"/>
    </location>
</feature>
<dbReference type="SMART" id="SM00388">
    <property type="entry name" value="HisKA"/>
    <property type="match status" value="1"/>
</dbReference>
<organism evidence="12 13">
    <name type="scientific">Paralabilibaculum antarcticum</name>
    <dbReference type="NCBI Taxonomy" id="2912572"/>
    <lineage>
        <taxon>Bacteria</taxon>
        <taxon>Pseudomonadati</taxon>
        <taxon>Bacteroidota</taxon>
        <taxon>Bacteroidia</taxon>
        <taxon>Marinilabiliales</taxon>
        <taxon>Marinifilaceae</taxon>
        <taxon>Paralabilibaculum</taxon>
    </lineage>
</organism>
<dbReference type="InterPro" id="IPR013783">
    <property type="entry name" value="Ig-like_fold"/>
</dbReference>
<dbReference type="Proteomes" id="UP001528920">
    <property type="component" value="Unassembled WGS sequence"/>
</dbReference>
<dbReference type="PROSITE" id="PS50110">
    <property type="entry name" value="RESPONSE_REGULATORY"/>
    <property type="match status" value="1"/>
</dbReference>
<dbReference type="EC" id="2.7.13.3" evidence="2"/>
<dbReference type="Gene3D" id="3.30.565.10">
    <property type="entry name" value="Histidine kinase-like ATPase, C-terminal domain"/>
    <property type="match status" value="1"/>
</dbReference>
<dbReference type="PANTHER" id="PTHR43547">
    <property type="entry name" value="TWO-COMPONENT HISTIDINE KINASE"/>
    <property type="match status" value="1"/>
</dbReference>
<dbReference type="Gene3D" id="1.10.10.60">
    <property type="entry name" value="Homeodomain-like"/>
    <property type="match status" value="2"/>
</dbReference>
<keyword evidence="4" id="KW-0805">Transcription regulation</keyword>
<dbReference type="InterPro" id="IPR005467">
    <property type="entry name" value="His_kinase_dom"/>
</dbReference>
<evidence type="ECO:0000256" key="8">
    <source>
        <dbReference type="SAM" id="Phobius"/>
    </source>
</evidence>
<evidence type="ECO:0000259" key="11">
    <source>
        <dbReference type="PROSITE" id="PS50110"/>
    </source>
</evidence>
<dbReference type="SMART" id="SM00448">
    <property type="entry name" value="REC"/>
    <property type="match status" value="1"/>
</dbReference>
<evidence type="ECO:0000256" key="4">
    <source>
        <dbReference type="ARBA" id="ARBA00023015"/>
    </source>
</evidence>
<dbReference type="PROSITE" id="PS00041">
    <property type="entry name" value="HTH_ARAC_FAMILY_1"/>
    <property type="match status" value="1"/>
</dbReference>
<dbReference type="EMBL" id="JAKJSC010000001">
    <property type="protein sequence ID" value="MDE5416731.1"/>
    <property type="molecule type" value="Genomic_DNA"/>
</dbReference>
<dbReference type="PRINTS" id="PR00344">
    <property type="entry name" value="BCTRLSENSOR"/>
</dbReference>
<feature type="domain" description="HTH araC/xylS-type" evidence="9">
    <location>
        <begin position="1300"/>
        <end position="1399"/>
    </location>
</feature>
<keyword evidence="8" id="KW-1133">Transmembrane helix</keyword>
<feature type="domain" description="Response regulatory" evidence="11">
    <location>
        <begin position="1153"/>
        <end position="1268"/>
    </location>
</feature>
<keyword evidence="6" id="KW-0804">Transcription</keyword>
<evidence type="ECO:0000259" key="9">
    <source>
        <dbReference type="PROSITE" id="PS01124"/>
    </source>
</evidence>
<dbReference type="InterPro" id="IPR011123">
    <property type="entry name" value="Y_Y_Y"/>
</dbReference>
<evidence type="ECO:0000256" key="3">
    <source>
        <dbReference type="ARBA" id="ARBA00022553"/>
    </source>
</evidence>
<keyword evidence="8" id="KW-0812">Transmembrane</keyword>
<keyword evidence="13" id="KW-1185">Reference proteome</keyword>
<evidence type="ECO:0000256" key="7">
    <source>
        <dbReference type="PROSITE-ProRule" id="PRU00169"/>
    </source>
</evidence>
<feature type="domain" description="Histidine kinase" evidence="10">
    <location>
        <begin position="870"/>
        <end position="1103"/>
    </location>
</feature>
<accession>A0ABT5VN97</accession>
<dbReference type="SUPFAM" id="SSF52172">
    <property type="entry name" value="CheY-like"/>
    <property type="match status" value="1"/>
</dbReference>
<dbReference type="InterPro" id="IPR018062">
    <property type="entry name" value="HTH_AraC-typ_CS"/>
</dbReference>
<dbReference type="Gene3D" id="3.40.50.2300">
    <property type="match status" value="1"/>
</dbReference>
<dbReference type="PROSITE" id="PS01124">
    <property type="entry name" value="HTH_ARAC_FAMILY_2"/>
    <property type="match status" value="1"/>
</dbReference>
<sequence>MSTAENIIRYDNSSLRFKHLQVEHGLSSNVTSSILQDSKGFLWFGTDAGLNRFDGFQIKIFESRRDQNNSLSNEVIKCIFEDSKGKIWIGTERGLNYYDPQTDQFRYFLSQKENTNSLSNNTITSICEDNLNRIWVGTFNGLNQLMAFNKEGEPVFKRFNHNPQKKGSISNNRIFCLTIDKNGNLWVGTEGGGLNLLKAEEITKKELNFIHFTHLKSDPLSIANNIVYNIYQINDGSIYVGTDNGLSIFQEKGEEYHIQNYPNTEEQRRKFKEHKVYSLAQDKNNKIWIGTFGDGLILLNPEEKNYITYNNEPYNNQSLSRDFIFNVYISTEGIIWLATRETGIDRIDPNTQRFIHTKHNPNNLNSLSSNVIKSIAEGPNGKFWFGTYGGGLNVFDPKTNKYKSYVHSSSDLNSPSSNIIESIAFDHFNRLWIGTSKGLNLFDPKKEKFTRFEHDSYNTNSLGNDNIWYILPSKDKKGLWIATYDGVDKYDWEKNKFYHFKNDPNEPTSLSFNFTRAILEDDNQVLWVSTWGGGLDKLDLKQKYDSGKAKFAHFRHIPEKKNSISSDLVNTTFLDSRNNLWVGTQDGLNLFRKGSDDFIRYTENDGLVDNVIKGILEDDKGQIWISTQKGMSKFNPSTKKFTNYFRKDGLQGDIFNLSSCLLNSKGQMMFGGNNGVSIFKPEEIIDRIDFPTVYINQIKINNQLIQSAQEFNGRIPVPNALDRQEIINLNHYENTINIEFSAIEYSSPEKIKFAYLLDGVDTKWNKANYQNRQVTYSGLKPGKYQFQVKSTNTNGEWGQNVARLTFSIAHPLWATNLAIFLYILILTGFVYYLGTIFRNRIQIKKELHREKEEHKKRIELNKFKLQFFTNVSHEIRTPLTLISLPLQKILNDNDKMNSKEKTSYLEAMDRNVQILMRLVNQLLDFRKVETKNIKLKIEQASLSKLLAYYTDNFKIIAEKKGINLSFEDTDIESIICIDNEKLESIISNLLSNAFKYTPDNKSIKVKLHNKGEIALPKSASNEFHNSDFICFSVQDTGIGIPHDKIDFIFDRFNQITSNSITEIGTGIGLAIAKYLTEAHKGFISVESTLGEGSAFFVWLPAKKDFYANDEIQEDSSVEFTPSNFIAKQSFTSSELDETVPEQNDSIGKIKEQTILIVEDHPEMRSYIKDSLCQKYNILEAENGKDGLEKALIDGPDLVITDVMMPVMDGMEFCKKLKKNINISHIPVVMLTAKNSLENELKGLDNGADQYLVKPFNIEHLLLVVRNLLESRKKMQLRFSGTSIPEPKEITVTSADEKFFQKTTEIIEKHIADSDFNVELLSQQTGLSTVHLYRKLKSITGMSTNEYIRSFKMKRAAQLLRQNKLRISEVAYSIGFNDPKYFRKCFKNEFGKSPSEYAKDFD</sequence>
<dbReference type="SMART" id="SM00342">
    <property type="entry name" value="HTH_ARAC"/>
    <property type="match status" value="1"/>
</dbReference>
<dbReference type="Gene3D" id="2.130.10.10">
    <property type="entry name" value="YVTN repeat-like/Quinoprotein amine dehydrogenase"/>
    <property type="match status" value="3"/>
</dbReference>
<evidence type="ECO:0000313" key="12">
    <source>
        <dbReference type="EMBL" id="MDE5416731.1"/>
    </source>
</evidence>
<dbReference type="InterPro" id="IPR018060">
    <property type="entry name" value="HTH_AraC"/>
</dbReference>
<evidence type="ECO:0000256" key="6">
    <source>
        <dbReference type="ARBA" id="ARBA00023163"/>
    </source>
</evidence>
<evidence type="ECO:0000313" key="13">
    <source>
        <dbReference type="Proteomes" id="UP001528920"/>
    </source>
</evidence>
<dbReference type="InterPro" id="IPR003661">
    <property type="entry name" value="HisK_dim/P_dom"/>
</dbReference>
<reference evidence="12 13" key="1">
    <citation type="submission" date="2022-01" db="EMBL/GenBank/DDBJ databases">
        <title>Labilibaculum sp. nov, a marine bacterium isolated from Antarctica.</title>
        <authorList>
            <person name="Dai W."/>
        </authorList>
    </citation>
    <scope>NUCLEOTIDE SEQUENCE [LARGE SCALE GENOMIC DNA]</scope>
    <source>
        <strain evidence="12 13">DW002</strain>
    </source>
</reference>
<dbReference type="InterPro" id="IPR036097">
    <property type="entry name" value="HisK_dim/P_sf"/>
</dbReference>
<dbReference type="SMART" id="SM00387">
    <property type="entry name" value="HATPase_c"/>
    <property type="match status" value="1"/>
</dbReference>
<dbReference type="InterPro" id="IPR011110">
    <property type="entry name" value="Reg_prop"/>
</dbReference>
<gene>
    <name evidence="12" type="ORF">L3049_01840</name>
</gene>
<dbReference type="InterPro" id="IPR009057">
    <property type="entry name" value="Homeodomain-like_sf"/>
</dbReference>
<dbReference type="PROSITE" id="PS50109">
    <property type="entry name" value="HIS_KIN"/>
    <property type="match status" value="1"/>
</dbReference>
<evidence type="ECO:0000256" key="1">
    <source>
        <dbReference type="ARBA" id="ARBA00000085"/>
    </source>
</evidence>
<dbReference type="Gene3D" id="2.60.40.10">
    <property type="entry name" value="Immunoglobulins"/>
    <property type="match status" value="1"/>
</dbReference>
<evidence type="ECO:0000256" key="5">
    <source>
        <dbReference type="ARBA" id="ARBA00023125"/>
    </source>
</evidence>
<dbReference type="Pfam" id="PF07494">
    <property type="entry name" value="Reg_prop"/>
    <property type="match status" value="7"/>
</dbReference>
<comment type="caution">
    <text evidence="12">The sequence shown here is derived from an EMBL/GenBank/DDBJ whole genome shotgun (WGS) entry which is preliminary data.</text>
</comment>
<dbReference type="InterPro" id="IPR001789">
    <property type="entry name" value="Sig_transdc_resp-reg_receiver"/>
</dbReference>